<accession>A0AAV2ATG4</accession>
<sequence length="261" mass="29258">MSDGRKSTTANIDHKDSSSSSSLSRANKTLDTFNFPVLRVSNSSALGNAQSQKFPTAFYWRHRLPICQMDFKRLPHSFEGKASHGLCLTAVFQRKCSQHALHTRAESMGFQTIGAMRRHGSHDTCLTTKWSLFKPKTAIHRPRAGLILPTIRLEDIVINRKKVLVDATVVSLPYVLTRAGIPFINKHNCEKKRSDQTLISQITSWKRFSKILLSTVRTQTETTIPNDSEIWYCAGEDATVFPGSRGGINNRMDEDAVNIAP</sequence>
<evidence type="ECO:0000256" key="1">
    <source>
        <dbReference type="SAM" id="MobiDB-lite"/>
    </source>
</evidence>
<organism evidence="2 3">
    <name type="scientific">Larinioides sclopetarius</name>
    <dbReference type="NCBI Taxonomy" id="280406"/>
    <lineage>
        <taxon>Eukaryota</taxon>
        <taxon>Metazoa</taxon>
        <taxon>Ecdysozoa</taxon>
        <taxon>Arthropoda</taxon>
        <taxon>Chelicerata</taxon>
        <taxon>Arachnida</taxon>
        <taxon>Araneae</taxon>
        <taxon>Araneomorphae</taxon>
        <taxon>Entelegynae</taxon>
        <taxon>Araneoidea</taxon>
        <taxon>Araneidae</taxon>
        <taxon>Larinioides</taxon>
    </lineage>
</organism>
<keyword evidence="3" id="KW-1185">Reference proteome</keyword>
<proteinExistence type="predicted"/>
<feature type="compositionally biased region" description="Basic and acidic residues" evidence="1">
    <location>
        <begin position="1"/>
        <end position="17"/>
    </location>
</feature>
<evidence type="ECO:0000313" key="2">
    <source>
        <dbReference type="EMBL" id="CAL1287142.1"/>
    </source>
</evidence>
<name>A0AAV2ATG4_9ARAC</name>
<reference evidence="2 3" key="1">
    <citation type="submission" date="2024-04" db="EMBL/GenBank/DDBJ databases">
        <authorList>
            <person name="Rising A."/>
            <person name="Reimegard J."/>
            <person name="Sonavane S."/>
            <person name="Akerstrom W."/>
            <person name="Nylinder S."/>
            <person name="Hedman E."/>
            <person name="Kallberg Y."/>
        </authorList>
    </citation>
    <scope>NUCLEOTIDE SEQUENCE [LARGE SCALE GENOMIC DNA]</scope>
</reference>
<evidence type="ECO:0000313" key="3">
    <source>
        <dbReference type="Proteomes" id="UP001497382"/>
    </source>
</evidence>
<dbReference type="AlphaFoldDB" id="A0AAV2ATG4"/>
<gene>
    <name evidence="2" type="ORF">LARSCL_LOCUS14657</name>
</gene>
<feature type="region of interest" description="Disordered" evidence="1">
    <location>
        <begin position="1"/>
        <end position="24"/>
    </location>
</feature>
<comment type="caution">
    <text evidence="2">The sequence shown here is derived from an EMBL/GenBank/DDBJ whole genome shotgun (WGS) entry which is preliminary data.</text>
</comment>
<dbReference type="Proteomes" id="UP001497382">
    <property type="component" value="Unassembled WGS sequence"/>
</dbReference>
<protein>
    <submittedName>
        <fullName evidence="2">Uncharacterized protein</fullName>
    </submittedName>
</protein>
<dbReference type="EMBL" id="CAXIEN010000213">
    <property type="protein sequence ID" value="CAL1287142.1"/>
    <property type="molecule type" value="Genomic_DNA"/>
</dbReference>